<dbReference type="PANTHER" id="PTHR32071">
    <property type="entry name" value="TRANSCRIPTIONAL REGULATORY PROTEIN"/>
    <property type="match status" value="1"/>
</dbReference>
<evidence type="ECO:0000256" key="6">
    <source>
        <dbReference type="PROSITE-ProRule" id="PRU00169"/>
    </source>
</evidence>
<dbReference type="PROSITE" id="PS00675">
    <property type="entry name" value="SIGMA54_INTERACT_1"/>
    <property type="match status" value="1"/>
</dbReference>
<keyword evidence="4" id="KW-0238">DNA-binding</keyword>
<dbReference type="Pfam" id="PF00158">
    <property type="entry name" value="Sigma54_activat"/>
    <property type="match status" value="1"/>
</dbReference>
<keyword evidence="6" id="KW-0597">Phosphoprotein</keyword>
<dbReference type="InterPro" id="IPR025943">
    <property type="entry name" value="Sigma_54_int_dom_ATP-bd_2"/>
</dbReference>
<evidence type="ECO:0000313" key="9">
    <source>
        <dbReference type="EMBL" id="HGK54039.1"/>
    </source>
</evidence>
<keyword evidence="2" id="KW-0067">ATP-binding</keyword>
<evidence type="ECO:0000256" key="5">
    <source>
        <dbReference type="ARBA" id="ARBA00023163"/>
    </source>
</evidence>
<evidence type="ECO:0000259" key="8">
    <source>
        <dbReference type="PROSITE" id="PS50110"/>
    </source>
</evidence>
<evidence type="ECO:0000259" key="7">
    <source>
        <dbReference type="PROSITE" id="PS50045"/>
    </source>
</evidence>
<dbReference type="GO" id="GO:0006355">
    <property type="term" value="P:regulation of DNA-templated transcription"/>
    <property type="evidence" value="ECO:0007669"/>
    <property type="project" value="InterPro"/>
</dbReference>
<keyword evidence="5" id="KW-0804">Transcription</keyword>
<dbReference type="FunFam" id="3.40.50.300:FF:000006">
    <property type="entry name" value="DNA-binding transcriptional regulator NtrC"/>
    <property type="match status" value="1"/>
</dbReference>
<dbReference type="InterPro" id="IPR025662">
    <property type="entry name" value="Sigma_54_int_dom_ATP-bd_1"/>
</dbReference>
<comment type="caution">
    <text evidence="9">The sequence shown here is derived from an EMBL/GenBank/DDBJ whole genome shotgun (WGS) entry which is preliminary data.</text>
</comment>
<dbReference type="InterPro" id="IPR002197">
    <property type="entry name" value="HTH_Fis"/>
</dbReference>
<dbReference type="InterPro" id="IPR027417">
    <property type="entry name" value="P-loop_NTPase"/>
</dbReference>
<dbReference type="CDD" id="cd00009">
    <property type="entry name" value="AAA"/>
    <property type="match status" value="1"/>
</dbReference>
<dbReference type="PROSITE" id="PS50110">
    <property type="entry name" value="RESPONSE_REGULATORY"/>
    <property type="match status" value="1"/>
</dbReference>
<name>A0A7V3ZTU6_UNCW3</name>
<evidence type="ECO:0000256" key="1">
    <source>
        <dbReference type="ARBA" id="ARBA00022741"/>
    </source>
</evidence>
<dbReference type="PROSITE" id="PS00676">
    <property type="entry name" value="SIGMA54_INTERACT_2"/>
    <property type="match status" value="1"/>
</dbReference>
<dbReference type="GO" id="GO:0005524">
    <property type="term" value="F:ATP binding"/>
    <property type="evidence" value="ECO:0007669"/>
    <property type="project" value="UniProtKB-KW"/>
</dbReference>
<dbReference type="InterPro" id="IPR009057">
    <property type="entry name" value="Homeodomain-like_sf"/>
</dbReference>
<dbReference type="InterPro" id="IPR025944">
    <property type="entry name" value="Sigma_54_int_dom_CS"/>
</dbReference>
<dbReference type="GO" id="GO:0043565">
    <property type="term" value="F:sequence-specific DNA binding"/>
    <property type="evidence" value="ECO:0007669"/>
    <property type="project" value="InterPro"/>
</dbReference>
<accession>A0A7V3ZTU6</accession>
<dbReference type="SUPFAM" id="SSF52172">
    <property type="entry name" value="CheY-like"/>
    <property type="match status" value="1"/>
</dbReference>
<dbReference type="Gene3D" id="3.40.50.2300">
    <property type="match status" value="1"/>
</dbReference>
<dbReference type="PROSITE" id="PS00688">
    <property type="entry name" value="SIGMA54_INTERACT_3"/>
    <property type="match status" value="1"/>
</dbReference>
<dbReference type="EMBL" id="DTDP01000153">
    <property type="protein sequence ID" value="HGK54039.1"/>
    <property type="molecule type" value="Genomic_DNA"/>
</dbReference>
<dbReference type="Gene3D" id="3.40.50.300">
    <property type="entry name" value="P-loop containing nucleotide triphosphate hydrolases"/>
    <property type="match status" value="1"/>
</dbReference>
<dbReference type="InterPro" id="IPR001789">
    <property type="entry name" value="Sig_transdc_resp-reg_receiver"/>
</dbReference>
<dbReference type="Pfam" id="PF00072">
    <property type="entry name" value="Response_reg"/>
    <property type="match status" value="1"/>
</dbReference>
<dbReference type="PANTHER" id="PTHR32071:SF119">
    <property type="entry name" value="SIGMA L-DEPENDENT TRANSCRIPTIONAL REGULATOR YPLP-RELATED"/>
    <property type="match status" value="1"/>
</dbReference>
<dbReference type="Pfam" id="PF02954">
    <property type="entry name" value="HTH_8"/>
    <property type="match status" value="1"/>
</dbReference>
<feature type="domain" description="Response regulatory" evidence="8">
    <location>
        <begin position="5"/>
        <end position="117"/>
    </location>
</feature>
<keyword evidence="1" id="KW-0547">Nucleotide-binding</keyword>
<dbReference type="SMART" id="SM00448">
    <property type="entry name" value="REC"/>
    <property type="match status" value="1"/>
</dbReference>
<dbReference type="InterPro" id="IPR002078">
    <property type="entry name" value="Sigma_54_int"/>
</dbReference>
<dbReference type="Gene3D" id="1.10.10.60">
    <property type="entry name" value="Homeodomain-like"/>
    <property type="match status" value="1"/>
</dbReference>
<feature type="modified residue" description="4-aspartylphosphate" evidence="6">
    <location>
        <position position="52"/>
    </location>
</feature>
<reference evidence="9" key="1">
    <citation type="journal article" date="2020" name="mSystems">
        <title>Genome- and Community-Level Interaction Insights into Carbon Utilization and Element Cycling Functions of Hydrothermarchaeota in Hydrothermal Sediment.</title>
        <authorList>
            <person name="Zhou Z."/>
            <person name="Liu Y."/>
            <person name="Xu W."/>
            <person name="Pan J."/>
            <person name="Luo Z.H."/>
            <person name="Li M."/>
        </authorList>
    </citation>
    <scope>NUCLEOTIDE SEQUENCE [LARGE SCALE GENOMIC DNA]</scope>
    <source>
        <strain evidence="9">SpSt-695</strain>
    </source>
</reference>
<dbReference type="PROSITE" id="PS50045">
    <property type="entry name" value="SIGMA54_INTERACT_4"/>
    <property type="match status" value="1"/>
</dbReference>
<dbReference type="InterPro" id="IPR011006">
    <property type="entry name" value="CheY-like_superfamily"/>
</dbReference>
<dbReference type="AlphaFoldDB" id="A0A7V3ZTU6"/>
<dbReference type="Pfam" id="PF25601">
    <property type="entry name" value="AAA_lid_14"/>
    <property type="match status" value="1"/>
</dbReference>
<organism evidence="9">
    <name type="scientific">candidate division WOR-3 bacterium</name>
    <dbReference type="NCBI Taxonomy" id="2052148"/>
    <lineage>
        <taxon>Bacteria</taxon>
        <taxon>Bacteria division WOR-3</taxon>
    </lineage>
</organism>
<dbReference type="SMART" id="SM00382">
    <property type="entry name" value="AAA"/>
    <property type="match status" value="1"/>
</dbReference>
<proteinExistence type="predicted"/>
<gene>
    <name evidence="9" type="ORF">ENU72_03335</name>
</gene>
<dbReference type="GO" id="GO:0000160">
    <property type="term" value="P:phosphorelay signal transduction system"/>
    <property type="evidence" value="ECO:0007669"/>
    <property type="project" value="InterPro"/>
</dbReference>
<dbReference type="Gene3D" id="1.10.8.60">
    <property type="match status" value="1"/>
</dbReference>
<evidence type="ECO:0000256" key="4">
    <source>
        <dbReference type="ARBA" id="ARBA00023125"/>
    </source>
</evidence>
<feature type="domain" description="Sigma-54 factor interaction" evidence="7">
    <location>
        <begin position="132"/>
        <end position="360"/>
    </location>
</feature>
<dbReference type="SUPFAM" id="SSF46689">
    <property type="entry name" value="Homeodomain-like"/>
    <property type="match status" value="1"/>
</dbReference>
<protein>
    <submittedName>
        <fullName evidence="9">Sigma-54-dependent Fis family transcriptional regulator</fullName>
    </submittedName>
</protein>
<sequence length="431" mass="49964">MKKARLLIIDDEKALLQWLKIVLEDYYDVDTLDNPLEISSYIDKNYDCVICDIKMPQRDGFYVMEEFRKKYSDIPFIFITAYGTIEMAIEAFRRGANDFILKPFKDEEIIFRIEKVLEKKIWLKEIKIEDILVGESEEIKEVRSLIYKAARYDSPVLITGESGVGKEVVARLIHNLSKRNKKPFIAVNCAAIPETLLESELFGYKKGAFTGAYETKKGLLSAANEGTIFLDEICDLPLSLQAKLLRAIESGSFIPIGSTKEEKVDLRIISATNKDLKKLIEEGKFREDLYYRLSVFPIYIPPLSERKEDIEILVKHFLKIYSKKMSKNFEIKEDALFILKNYSWPGNVRELENLIERLAILSEDGIIDAHLIPEEIKTEASSLDLKRMEYNFLKKIIKECDGDIKKAAKKLRIHPSTLYRKIKKFKEDEQV</sequence>
<evidence type="ECO:0000256" key="3">
    <source>
        <dbReference type="ARBA" id="ARBA00023015"/>
    </source>
</evidence>
<dbReference type="SUPFAM" id="SSF52540">
    <property type="entry name" value="P-loop containing nucleoside triphosphate hydrolases"/>
    <property type="match status" value="1"/>
</dbReference>
<dbReference type="InterPro" id="IPR003593">
    <property type="entry name" value="AAA+_ATPase"/>
</dbReference>
<dbReference type="InterPro" id="IPR058031">
    <property type="entry name" value="AAA_lid_NorR"/>
</dbReference>
<keyword evidence="3" id="KW-0805">Transcription regulation</keyword>
<evidence type="ECO:0000256" key="2">
    <source>
        <dbReference type="ARBA" id="ARBA00022840"/>
    </source>
</evidence>